<protein>
    <submittedName>
        <fullName evidence="1">Uncharacterized protein</fullName>
    </submittedName>
</protein>
<evidence type="ECO:0000313" key="2">
    <source>
        <dbReference type="Proteomes" id="UP000251123"/>
    </source>
</evidence>
<reference evidence="1 2" key="1">
    <citation type="submission" date="2018-06" db="EMBL/GenBank/DDBJ databases">
        <authorList>
            <consortium name="Pathogen Informatics"/>
            <person name="Doyle S."/>
        </authorList>
    </citation>
    <scope>NUCLEOTIDE SEQUENCE [LARGE SCALE GENOMIC DNA]</scope>
    <source>
        <strain evidence="1 2">NCTC9601</strain>
    </source>
</reference>
<dbReference type="EMBL" id="UASN01000022">
    <property type="protein sequence ID" value="SQC19648.1"/>
    <property type="molecule type" value="Genomic_DNA"/>
</dbReference>
<gene>
    <name evidence="1" type="ORF">NCTC9601_06110</name>
</gene>
<accession>A0A2X3DXQ3</accession>
<sequence length="91" mass="10399">MMAKQKPLPAAARRTIRQLAAAFVCADIEANLMAKFVEEKTGKPYNRDAPDSYLNMFLNSDPETRRVWQLLQKDIVATRKSFADRIAKERA</sequence>
<evidence type="ECO:0000313" key="1">
    <source>
        <dbReference type="EMBL" id="SQC19648.1"/>
    </source>
</evidence>
<name>A0A2X3DXQ3_KLEPN</name>
<dbReference type="AlphaFoldDB" id="A0A2X3DXQ3"/>
<dbReference type="Proteomes" id="UP000251123">
    <property type="component" value="Unassembled WGS sequence"/>
</dbReference>
<proteinExistence type="predicted"/>
<organism evidence="1 2">
    <name type="scientific">Klebsiella pneumoniae</name>
    <dbReference type="NCBI Taxonomy" id="573"/>
    <lineage>
        <taxon>Bacteria</taxon>
        <taxon>Pseudomonadati</taxon>
        <taxon>Pseudomonadota</taxon>
        <taxon>Gammaproteobacteria</taxon>
        <taxon>Enterobacterales</taxon>
        <taxon>Enterobacteriaceae</taxon>
        <taxon>Klebsiella/Raoultella group</taxon>
        <taxon>Klebsiella</taxon>
        <taxon>Klebsiella pneumoniae complex</taxon>
    </lineage>
</organism>